<keyword evidence="5 8" id="KW-0460">Magnesium</keyword>
<dbReference type="GO" id="GO:0005737">
    <property type="term" value="C:cytoplasm"/>
    <property type="evidence" value="ECO:0007669"/>
    <property type="project" value="UniProtKB-SubCell"/>
</dbReference>
<comment type="cofactor">
    <cofactor evidence="8">
        <name>Mg(2+)</name>
        <dbReference type="ChEBI" id="CHEBI:18420"/>
    </cofactor>
</comment>
<dbReference type="Gene3D" id="3.90.470.20">
    <property type="entry name" value="4'-phosphopantetheinyl transferase domain"/>
    <property type="match status" value="1"/>
</dbReference>
<evidence type="ECO:0000259" key="9">
    <source>
        <dbReference type="Pfam" id="PF01648"/>
    </source>
</evidence>
<evidence type="ECO:0000256" key="3">
    <source>
        <dbReference type="ARBA" id="ARBA00022723"/>
    </source>
</evidence>
<dbReference type="KEGG" id="ifn:GM661_15440"/>
<evidence type="ECO:0000256" key="5">
    <source>
        <dbReference type="ARBA" id="ARBA00022842"/>
    </source>
</evidence>
<keyword evidence="11" id="KW-1185">Reference proteome</keyword>
<dbReference type="GO" id="GO:0006633">
    <property type="term" value="P:fatty acid biosynthetic process"/>
    <property type="evidence" value="ECO:0007669"/>
    <property type="project" value="UniProtKB-UniRule"/>
</dbReference>
<dbReference type="EMBL" id="CP046640">
    <property type="protein sequence ID" value="QTM00074.1"/>
    <property type="molecule type" value="Genomic_DNA"/>
</dbReference>
<evidence type="ECO:0000256" key="8">
    <source>
        <dbReference type="HAMAP-Rule" id="MF_00101"/>
    </source>
</evidence>
<organism evidence="10 11">
    <name type="scientific">Iocasia fonsfrigidae</name>
    <dbReference type="NCBI Taxonomy" id="2682810"/>
    <lineage>
        <taxon>Bacteria</taxon>
        <taxon>Bacillati</taxon>
        <taxon>Bacillota</taxon>
        <taxon>Clostridia</taxon>
        <taxon>Halanaerobiales</taxon>
        <taxon>Halanaerobiaceae</taxon>
        <taxon>Iocasia</taxon>
    </lineage>
</organism>
<feature type="binding site" evidence="8">
    <location>
        <position position="7"/>
    </location>
    <ligand>
        <name>Mg(2+)</name>
        <dbReference type="ChEBI" id="CHEBI:18420"/>
    </ligand>
</feature>
<dbReference type="InterPro" id="IPR004568">
    <property type="entry name" value="Ppantetheine-prot_Trfase_dom"/>
</dbReference>
<dbReference type="NCBIfam" id="TIGR00556">
    <property type="entry name" value="pantethn_trn"/>
    <property type="match status" value="1"/>
</dbReference>
<keyword evidence="6 8" id="KW-0443">Lipid metabolism</keyword>
<dbReference type="InterPro" id="IPR002582">
    <property type="entry name" value="ACPS"/>
</dbReference>
<evidence type="ECO:0000256" key="4">
    <source>
        <dbReference type="ARBA" id="ARBA00022832"/>
    </source>
</evidence>
<evidence type="ECO:0000256" key="1">
    <source>
        <dbReference type="ARBA" id="ARBA00022516"/>
    </source>
</evidence>
<keyword evidence="8" id="KW-0963">Cytoplasm</keyword>
<comment type="similarity">
    <text evidence="8">Belongs to the P-Pant transferase superfamily. AcpS family.</text>
</comment>
<gene>
    <name evidence="8 10" type="primary">acpS</name>
    <name evidence="10" type="ORF">GM661_15440</name>
</gene>
<feature type="domain" description="4'-phosphopantetheinyl transferase" evidence="9">
    <location>
        <begin position="3"/>
        <end position="115"/>
    </location>
</feature>
<proteinExistence type="inferred from homology"/>
<dbReference type="InterPro" id="IPR037143">
    <property type="entry name" value="4-PPantetheinyl_Trfase_dom_sf"/>
</dbReference>
<name>A0A8A7KDZ5_9FIRM</name>
<dbReference type="GO" id="GO:0008897">
    <property type="term" value="F:holo-[acyl-carrier-protein] synthase activity"/>
    <property type="evidence" value="ECO:0007669"/>
    <property type="project" value="UniProtKB-UniRule"/>
</dbReference>
<protein>
    <recommendedName>
        <fullName evidence="8">Holo-[acyl-carrier-protein] synthase</fullName>
        <shortName evidence="8">Holo-ACP synthase</shortName>
        <ecNumber evidence="8">2.7.8.7</ecNumber>
    </recommendedName>
    <alternativeName>
        <fullName evidence="8">4'-phosphopantetheinyl transferase AcpS</fullName>
    </alternativeName>
</protein>
<dbReference type="NCBIfam" id="TIGR00516">
    <property type="entry name" value="acpS"/>
    <property type="match status" value="1"/>
</dbReference>
<evidence type="ECO:0000256" key="2">
    <source>
        <dbReference type="ARBA" id="ARBA00022679"/>
    </source>
</evidence>
<feature type="binding site" evidence="8">
    <location>
        <position position="56"/>
    </location>
    <ligand>
        <name>Mg(2+)</name>
        <dbReference type="ChEBI" id="CHEBI:18420"/>
    </ligand>
</feature>
<comment type="catalytic activity">
    <reaction evidence="8">
        <text>apo-[ACP] + CoA = holo-[ACP] + adenosine 3',5'-bisphosphate + H(+)</text>
        <dbReference type="Rhea" id="RHEA:12068"/>
        <dbReference type="Rhea" id="RHEA-COMP:9685"/>
        <dbReference type="Rhea" id="RHEA-COMP:9690"/>
        <dbReference type="ChEBI" id="CHEBI:15378"/>
        <dbReference type="ChEBI" id="CHEBI:29999"/>
        <dbReference type="ChEBI" id="CHEBI:57287"/>
        <dbReference type="ChEBI" id="CHEBI:58343"/>
        <dbReference type="ChEBI" id="CHEBI:64479"/>
        <dbReference type="EC" id="2.7.8.7"/>
    </reaction>
</comment>
<dbReference type="SUPFAM" id="SSF56214">
    <property type="entry name" value="4'-phosphopantetheinyl transferase"/>
    <property type="match status" value="1"/>
</dbReference>
<sequence>MIGLGIDIVKIERIEKILDRWNNRFKSRIFTEDEISYCSSKARPAQHYAARFAVKEAAVKMLGGTVYSWQDFEVSNDDSGKPGLSLKGETAEIALENGIKNLYVSIAHENDYAIAQVIGEGDS</sequence>
<reference evidence="10" key="1">
    <citation type="submission" date="2019-12" db="EMBL/GenBank/DDBJ databases">
        <authorList>
            <person name="zhang j."/>
            <person name="sun C.M."/>
        </authorList>
    </citation>
    <scope>NUCLEOTIDE SEQUENCE</scope>
    <source>
        <strain evidence="10">NS-1</strain>
    </source>
</reference>
<keyword evidence="3 8" id="KW-0479">Metal-binding</keyword>
<keyword evidence="4 8" id="KW-0276">Fatty acid metabolism</keyword>
<dbReference type="EC" id="2.7.8.7" evidence="8"/>
<dbReference type="GO" id="GO:0000287">
    <property type="term" value="F:magnesium ion binding"/>
    <property type="evidence" value="ECO:0007669"/>
    <property type="project" value="UniProtKB-UniRule"/>
</dbReference>
<evidence type="ECO:0000313" key="10">
    <source>
        <dbReference type="EMBL" id="QTM00074.1"/>
    </source>
</evidence>
<evidence type="ECO:0000256" key="7">
    <source>
        <dbReference type="ARBA" id="ARBA00023160"/>
    </source>
</evidence>
<dbReference type="InterPro" id="IPR008278">
    <property type="entry name" value="4-PPantetheinyl_Trfase_dom"/>
</dbReference>
<comment type="subcellular location">
    <subcellularLocation>
        <location evidence="8">Cytoplasm</location>
    </subcellularLocation>
</comment>
<evidence type="ECO:0000313" key="11">
    <source>
        <dbReference type="Proteomes" id="UP000665020"/>
    </source>
</evidence>
<evidence type="ECO:0000256" key="6">
    <source>
        <dbReference type="ARBA" id="ARBA00023098"/>
    </source>
</evidence>
<dbReference type="Pfam" id="PF01648">
    <property type="entry name" value="ACPS"/>
    <property type="match status" value="1"/>
</dbReference>
<keyword evidence="7 8" id="KW-0275">Fatty acid biosynthesis</keyword>
<keyword evidence="2 8" id="KW-0808">Transferase</keyword>
<accession>A0A8A7KDZ5</accession>
<dbReference type="AlphaFoldDB" id="A0A8A7KDZ5"/>
<dbReference type="HAMAP" id="MF_00101">
    <property type="entry name" value="AcpS"/>
    <property type="match status" value="1"/>
</dbReference>
<keyword evidence="1 8" id="KW-0444">Lipid biosynthesis</keyword>
<comment type="function">
    <text evidence="8">Transfers the 4'-phosphopantetheine moiety from coenzyme A to a Ser of acyl-carrier-protein.</text>
</comment>
<dbReference type="Proteomes" id="UP000665020">
    <property type="component" value="Chromosome"/>
</dbReference>